<dbReference type="Proteomes" id="UP001652625">
    <property type="component" value="Chromosome 08"/>
</dbReference>
<dbReference type="RefSeq" id="XP_065659625.1">
    <property type="nucleotide sequence ID" value="XM_065803553.1"/>
</dbReference>
<organism evidence="1 2">
    <name type="scientific">Hydra vulgaris</name>
    <name type="common">Hydra</name>
    <name type="synonym">Hydra attenuata</name>
    <dbReference type="NCBI Taxonomy" id="6087"/>
    <lineage>
        <taxon>Eukaryota</taxon>
        <taxon>Metazoa</taxon>
        <taxon>Cnidaria</taxon>
        <taxon>Hydrozoa</taxon>
        <taxon>Hydroidolina</taxon>
        <taxon>Anthoathecata</taxon>
        <taxon>Aplanulata</taxon>
        <taxon>Hydridae</taxon>
        <taxon>Hydra</taxon>
    </lineage>
</organism>
<sequence>MGHGPMKHIMDHLRNFRNNNKNILVQLHFDGKVCHEYTDGKKLEKDRLAILINGNMEMHLLGIPAISSGTGENQKNAIRDILNCFDLTNSIQAVTFDTTRINTGNKNGAVSLLVNEVFQRPALSIACRHHVNELHITHFWKNYPSSVTSGPDNMLFKILKSAWNDLDVENQVLRRLTIPDETWLGHQKHESITFCRNIITHGSLKKDGATRKDYIELTELTPIMLSKEKYKFRTPGAIYHARFMAKGIYYLKLQLMMDAIPSLTNQLKNEITEVATFVAVFYTTWFLKAKLSAMAPRQDMRALWQMNRFKEYNLIGAESVIESIKWHTWFLDPYLIVLALADENCEERDFSGPTPPNLVELVTENSWLLFLMIGQSKSDCQWMKTPPEYWTGNDFYLKFKGAVFNLAVVNDCSERTVKLIKNNIDIARKEKKRQDSLLFLRNYKKKYVGKSKTSKKNKKTI</sequence>
<dbReference type="PANTHER" id="PTHR46113:SF1">
    <property type="entry name" value="PEPTIDASE M17 LEUCYL AMINOPEPTIDASE N-TERMINAL DOMAIN-CONTAINING PROTEIN"/>
    <property type="match status" value="1"/>
</dbReference>
<protein>
    <submittedName>
        <fullName evidence="2">Uncharacterized protein LOC136083788</fullName>
    </submittedName>
</protein>
<dbReference type="PANTHER" id="PTHR46113">
    <property type="entry name" value="SNAC DOMAIN-CONTAINING PROTEIN"/>
    <property type="match status" value="1"/>
</dbReference>
<keyword evidence="1" id="KW-1185">Reference proteome</keyword>
<proteinExistence type="predicted"/>
<evidence type="ECO:0000313" key="2">
    <source>
        <dbReference type="RefSeq" id="XP_065659625.1"/>
    </source>
</evidence>
<accession>A0ABM4CD66</accession>
<dbReference type="GeneID" id="136083788"/>
<name>A0ABM4CD66_HYDVU</name>
<reference evidence="2" key="1">
    <citation type="submission" date="2025-08" db="UniProtKB">
        <authorList>
            <consortium name="RefSeq"/>
        </authorList>
    </citation>
    <scope>IDENTIFICATION</scope>
</reference>
<evidence type="ECO:0000313" key="1">
    <source>
        <dbReference type="Proteomes" id="UP001652625"/>
    </source>
</evidence>
<gene>
    <name evidence="2" type="primary">LOC136083788</name>
</gene>